<dbReference type="OrthoDB" id="4770059at2759"/>
<evidence type="ECO:0000256" key="1">
    <source>
        <dbReference type="SAM" id="MobiDB-lite"/>
    </source>
</evidence>
<dbReference type="AlphaFoldDB" id="A0A0D1YJT3"/>
<dbReference type="VEuPathDB" id="FungiDB:PV09_07409"/>
<evidence type="ECO:0000313" key="4">
    <source>
        <dbReference type="Proteomes" id="UP000053259"/>
    </source>
</evidence>
<feature type="transmembrane region" description="Helical" evidence="2">
    <location>
        <begin position="193"/>
        <end position="215"/>
    </location>
</feature>
<name>A0A0D1YJT3_9PEZI</name>
<dbReference type="InterPro" id="IPR004913">
    <property type="entry name" value="Herpes_gJ"/>
</dbReference>
<dbReference type="CDD" id="cd12087">
    <property type="entry name" value="TM_EGFR-like"/>
    <property type="match status" value="1"/>
</dbReference>
<evidence type="ECO:0000256" key="2">
    <source>
        <dbReference type="SAM" id="Phobius"/>
    </source>
</evidence>
<feature type="region of interest" description="Disordered" evidence="1">
    <location>
        <begin position="161"/>
        <end position="181"/>
    </location>
</feature>
<gene>
    <name evidence="3" type="ORF">PV09_07409</name>
</gene>
<keyword evidence="2" id="KW-0472">Membrane</keyword>
<evidence type="ECO:0000313" key="3">
    <source>
        <dbReference type="EMBL" id="KIW01122.1"/>
    </source>
</evidence>
<reference evidence="3 4" key="1">
    <citation type="submission" date="2015-01" db="EMBL/GenBank/DDBJ databases">
        <title>The Genome Sequence of Ochroconis gallopava CBS43764.</title>
        <authorList>
            <consortium name="The Broad Institute Genomics Platform"/>
            <person name="Cuomo C."/>
            <person name="de Hoog S."/>
            <person name="Gorbushina A."/>
            <person name="Stielow B."/>
            <person name="Teixiera M."/>
            <person name="Abouelleil A."/>
            <person name="Chapman S.B."/>
            <person name="Priest M."/>
            <person name="Young S.K."/>
            <person name="Wortman J."/>
            <person name="Nusbaum C."/>
            <person name="Birren B."/>
        </authorList>
    </citation>
    <scope>NUCLEOTIDE SEQUENCE [LARGE SCALE GENOMIC DNA]</scope>
    <source>
        <strain evidence="3 4">CBS 43764</strain>
    </source>
</reference>
<dbReference type="Proteomes" id="UP000053259">
    <property type="component" value="Unassembled WGS sequence"/>
</dbReference>
<dbReference type="EMBL" id="KN847557">
    <property type="protein sequence ID" value="KIW01122.1"/>
    <property type="molecule type" value="Genomic_DNA"/>
</dbReference>
<protein>
    <recommendedName>
        <fullName evidence="5">WSC domain-containing protein</fullName>
    </recommendedName>
</protein>
<dbReference type="Pfam" id="PF03229">
    <property type="entry name" value="Alpha_GJ"/>
    <property type="match status" value="1"/>
</dbReference>
<keyword evidence="2" id="KW-0812">Transmembrane</keyword>
<proteinExistence type="predicted"/>
<dbReference type="HOGENOM" id="CLU_1237644_0_0_1"/>
<organism evidence="3 4">
    <name type="scientific">Verruconis gallopava</name>
    <dbReference type="NCBI Taxonomy" id="253628"/>
    <lineage>
        <taxon>Eukaryota</taxon>
        <taxon>Fungi</taxon>
        <taxon>Dikarya</taxon>
        <taxon>Ascomycota</taxon>
        <taxon>Pezizomycotina</taxon>
        <taxon>Dothideomycetes</taxon>
        <taxon>Pleosporomycetidae</taxon>
        <taxon>Venturiales</taxon>
        <taxon>Sympoventuriaceae</taxon>
        <taxon>Verruconis</taxon>
    </lineage>
</organism>
<dbReference type="RefSeq" id="XP_016210991.1">
    <property type="nucleotide sequence ID" value="XM_016361171.1"/>
</dbReference>
<dbReference type="GeneID" id="27315382"/>
<dbReference type="InParanoid" id="A0A0D1YJT3"/>
<evidence type="ECO:0008006" key="5">
    <source>
        <dbReference type="Google" id="ProtNLM"/>
    </source>
</evidence>
<keyword evidence="2" id="KW-1133">Transmembrane helix</keyword>
<sequence>MATFLGPLTTTFTPPASCLDVSFFYRDYNSAAVKLLDAPECFPSSYVSSGFYSPGLFCPSGYHGYTENDGAETSINCCPSQFQFSGPWPGACLTVDTAETISVYVTGNPTQATSTQYYPPTASLYASAIQVRYRSSDLASSTASSSGSISTTAGPSATAATSTLVSSSTPSSASNSDNTASGNTNGISTGAKIAIGVVVPVIVLSLIAVVAGLLYRRRSRVKAARNVQEMPAQEMQARETVRYAKNLVEVDGTATPTLREPVELDTRR</sequence>
<accession>A0A0D1YJT3</accession>
<keyword evidence="4" id="KW-1185">Reference proteome</keyword>